<dbReference type="EMBL" id="CAVLGL010000093">
    <property type="protein sequence ID" value="CAK1596382.1"/>
    <property type="molecule type" value="Genomic_DNA"/>
</dbReference>
<comment type="caution">
    <text evidence="2">The sequence shown here is derived from an EMBL/GenBank/DDBJ whole genome shotgun (WGS) entry which is preliminary data.</text>
</comment>
<name>A0AAV1LQ04_9NEOP</name>
<dbReference type="AlphaFoldDB" id="A0AAV1LQ04"/>
<evidence type="ECO:0000259" key="1">
    <source>
        <dbReference type="Pfam" id="PF10545"/>
    </source>
</evidence>
<dbReference type="Proteomes" id="UP001314205">
    <property type="component" value="Unassembled WGS sequence"/>
</dbReference>
<proteinExistence type="predicted"/>
<keyword evidence="3" id="KW-1185">Reference proteome</keyword>
<protein>
    <recommendedName>
        <fullName evidence="1">MADF domain-containing protein</fullName>
    </recommendedName>
</protein>
<gene>
    <name evidence="2" type="ORF">PARMNEM_LOCUS15738</name>
</gene>
<dbReference type="Pfam" id="PF10545">
    <property type="entry name" value="MADF_DNA_bdg"/>
    <property type="match status" value="1"/>
</dbReference>
<accession>A0AAV1LQ04</accession>
<dbReference type="InterPro" id="IPR006578">
    <property type="entry name" value="MADF-dom"/>
</dbReference>
<organism evidence="2 3">
    <name type="scientific">Parnassius mnemosyne</name>
    <name type="common">clouded apollo</name>
    <dbReference type="NCBI Taxonomy" id="213953"/>
    <lineage>
        <taxon>Eukaryota</taxon>
        <taxon>Metazoa</taxon>
        <taxon>Ecdysozoa</taxon>
        <taxon>Arthropoda</taxon>
        <taxon>Hexapoda</taxon>
        <taxon>Insecta</taxon>
        <taxon>Pterygota</taxon>
        <taxon>Neoptera</taxon>
        <taxon>Endopterygota</taxon>
        <taxon>Lepidoptera</taxon>
        <taxon>Glossata</taxon>
        <taxon>Ditrysia</taxon>
        <taxon>Papilionoidea</taxon>
        <taxon>Papilionidae</taxon>
        <taxon>Parnassiinae</taxon>
        <taxon>Parnassini</taxon>
        <taxon>Parnassius</taxon>
        <taxon>Driopa</taxon>
    </lineage>
</organism>
<evidence type="ECO:0000313" key="3">
    <source>
        <dbReference type="Proteomes" id="UP001314205"/>
    </source>
</evidence>
<feature type="domain" description="MADF" evidence="1">
    <location>
        <begin position="12"/>
        <end position="51"/>
    </location>
</feature>
<sequence length="127" mass="14767">MANREVDTGRVIDEVRLRKKLWDASDPLYKNKDIRNKAWEDFVDTLFENISGEEKQNLGLFTFLFYYLNTYTTGQSLFKLKYIRILPGYASNWAHNVLSKMFSHSVSRPVCRKTGSTKVENSPGCVF</sequence>
<reference evidence="2 3" key="1">
    <citation type="submission" date="2023-11" db="EMBL/GenBank/DDBJ databases">
        <authorList>
            <person name="Hedman E."/>
            <person name="Englund M."/>
            <person name="Stromberg M."/>
            <person name="Nyberg Akerstrom W."/>
            <person name="Nylinder S."/>
            <person name="Jareborg N."/>
            <person name="Kallberg Y."/>
            <person name="Kronander E."/>
        </authorList>
    </citation>
    <scope>NUCLEOTIDE SEQUENCE [LARGE SCALE GENOMIC DNA]</scope>
</reference>
<evidence type="ECO:0000313" key="2">
    <source>
        <dbReference type="EMBL" id="CAK1596382.1"/>
    </source>
</evidence>